<proteinExistence type="predicted"/>
<feature type="signal peptide" evidence="1">
    <location>
        <begin position="1"/>
        <end position="16"/>
    </location>
</feature>
<dbReference type="PROSITE" id="PS51257">
    <property type="entry name" value="PROKAR_LIPOPROTEIN"/>
    <property type="match status" value="1"/>
</dbReference>
<protein>
    <recommendedName>
        <fullName evidence="4">Lipoprotein</fullName>
    </recommendedName>
</protein>
<feature type="chain" id="PRO_5045140872" description="Lipoprotein" evidence="1">
    <location>
        <begin position="17"/>
        <end position="54"/>
    </location>
</feature>
<gene>
    <name evidence="2" type="ORF">ACFOGH_11800</name>
</gene>
<keyword evidence="1" id="KW-0732">Signal</keyword>
<comment type="caution">
    <text evidence="2">The sequence shown here is derived from an EMBL/GenBank/DDBJ whole genome shotgun (WGS) entry which is preliminary data.</text>
</comment>
<dbReference type="Proteomes" id="UP001595547">
    <property type="component" value="Unassembled WGS sequence"/>
</dbReference>
<evidence type="ECO:0000256" key="1">
    <source>
        <dbReference type="SAM" id="SignalP"/>
    </source>
</evidence>
<evidence type="ECO:0008006" key="4">
    <source>
        <dbReference type="Google" id="ProtNLM"/>
    </source>
</evidence>
<keyword evidence="3" id="KW-1185">Reference proteome</keyword>
<name>A0ABV7J234_9RHOB</name>
<dbReference type="EMBL" id="JBHRTO010000001">
    <property type="protein sequence ID" value="MFC3181676.1"/>
    <property type="molecule type" value="Genomic_DNA"/>
</dbReference>
<organism evidence="2 3">
    <name type="scientific">Cypionkella sinensis</name>
    <dbReference type="NCBI Taxonomy" id="1756043"/>
    <lineage>
        <taxon>Bacteria</taxon>
        <taxon>Pseudomonadati</taxon>
        <taxon>Pseudomonadota</taxon>
        <taxon>Alphaproteobacteria</taxon>
        <taxon>Rhodobacterales</taxon>
        <taxon>Paracoccaceae</taxon>
        <taxon>Cypionkella</taxon>
    </lineage>
</organism>
<accession>A0ABV7J234</accession>
<evidence type="ECO:0000313" key="3">
    <source>
        <dbReference type="Proteomes" id="UP001595547"/>
    </source>
</evidence>
<evidence type="ECO:0000313" key="2">
    <source>
        <dbReference type="EMBL" id="MFC3181676.1"/>
    </source>
</evidence>
<dbReference type="RefSeq" id="WP_380073263.1">
    <property type="nucleotide sequence ID" value="NZ_JBHRTO010000001.1"/>
</dbReference>
<sequence>MRLLPILLLQASLLLAACSDPQLGAGIGIGPHGATIRPVISGAIPGGGRISYSP</sequence>
<reference evidence="3" key="1">
    <citation type="journal article" date="2019" name="Int. J. Syst. Evol. Microbiol.">
        <title>The Global Catalogue of Microorganisms (GCM) 10K type strain sequencing project: providing services to taxonomists for standard genome sequencing and annotation.</title>
        <authorList>
            <consortium name="The Broad Institute Genomics Platform"/>
            <consortium name="The Broad Institute Genome Sequencing Center for Infectious Disease"/>
            <person name="Wu L."/>
            <person name="Ma J."/>
        </authorList>
    </citation>
    <scope>NUCLEOTIDE SEQUENCE [LARGE SCALE GENOMIC DNA]</scope>
    <source>
        <strain evidence="3">KCTC 52039</strain>
    </source>
</reference>